<dbReference type="AlphaFoldDB" id="Q7U7A3"/>
<sequence length="422" mass="46300">MAIPDLIVDRIATPGVMSAKLLLPWGSATDGVGQRGAHQLLAATLSRGCGPFDHRQLADLVEGRGAGLRSDAHEDGLLISLRCTTEDAQELMPLLDWMVTAPHLATEQLELERSLSLQALQRQREDPFHLAVDQWRQLVYGSTGYGHDPLGVSDDLQRLDETVLQTLARQLTTGRSVLAISGTWLSSLDDTLLKRTGEGWQDTTDAPPPPPMHWTPNGDGDLVMQSIDTEQVVLMLGQPCCAYGHPDDLALRLLQCHLGSGMSSLLFRRLREDHGVAYDVGAHHPARAGAAPFVLHASSSAERAELTLSLLHQSWHELSSQPLSEADLTLAQAKFRGQVAHGRQTCSQRAERAAHRRGLGLSDDHDSLCLERMESLQPQELMEAAQRWLHTPHLSLCGPTDALKRLENHWRQLQSSAATGSR</sequence>
<keyword evidence="3" id="KW-1185">Reference proteome</keyword>
<gene>
    <name evidence="2" type="ordered locus">SYNW1082</name>
</gene>
<evidence type="ECO:0000259" key="1">
    <source>
        <dbReference type="Pfam" id="PF05193"/>
    </source>
</evidence>
<evidence type="ECO:0000313" key="3">
    <source>
        <dbReference type="Proteomes" id="UP000001422"/>
    </source>
</evidence>
<dbReference type="EMBL" id="BX569692">
    <property type="protein sequence ID" value="CAE07597.1"/>
    <property type="molecule type" value="Genomic_DNA"/>
</dbReference>
<feature type="domain" description="Peptidase M16 C-terminal" evidence="1">
    <location>
        <begin position="195"/>
        <end position="334"/>
    </location>
</feature>
<proteinExistence type="predicted"/>
<evidence type="ECO:0000313" key="2">
    <source>
        <dbReference type="EMBL" id="CAE07597.1"/>
    </source>
</evidence>
<dbReference type="HOGENOM" id="CLU_009902_3_1_3"/>
<name>Q7U7A3_PARMW</name>
<dbReference type="PANTHER" id="PTHR11851">
    <property type="entry name" value="METALLOPROTEASE"/>
    <property type="match status" value="1"/>
</dbReference>
<accession>Q7U7A3</accession>
<dbReference type="InterPro" id="IPR011249">
    <property type="entry name" value="Metalloenz_LuxS/M16"/>
</dbReference>
<dbReference type="InterPro" id="IPR050361">
    <property type="entry name" value="MPP/UQCRC_Complex"/>
</dbReference>
<dbReference type="Proteomes" id="UP000001422">
    <property type="component" value="Chromosome"/>
</dbReference>
<dbReference type="InterPro" id="IPR007863">
    <property type="entry name" value="Peptidase_M16_C"/>
</dbReference>
<dbReference type="GO" id="GO:0046872">
    <property type="term" value="F:metal ion binding"/>
    <property type="evidence" value="ECO:0007669"/>
    <property type="project" value="InterPro"/>
</dbReference>
<dbReference type="PANTHER" id="PTHR11851:SF224">
    <property type="entry name" value="PROCESSING PROTEASE"/>
    <property type="match status" value="1"/>
</dbReference>
<dbReference type="STRING" id="84588.SYNW1082"/>
<dbReference type="RefSeq" id="WP_011127947.1">
    <property type="nucleotide sequence ID" value="NC_005070.1"/>
</dbReference>
<protein>
    <submittedName>
        <fullName evidence="2">Possible Zn-dependent peptidase</fullName>
    </submittedName>
</protein>
<dbReference type="eggNOG" id="COG0612">
    <property type="taxonomic scope" value="Bacteria"/>
</dbReference>
<dbReference type="Gene3D" id="3.30.830.10">
    <property type="entry name" value="Metalloenzyme, LuxS/M16 peptidase-like"/>
    <property type="match status" value="2"/>
</dbReference>
<reference evidence="2 3" key="1">
    <citation type="journal article" date="2003" name="Nature">
        <title>The genome of a motile marine Synechococcus.</title>
        <authorList>
            <person name="Palenik B."/>
            <person name="Brahamsha B."/>
            <person name="Larimer F."/>
            <person name="Land M."/>
            <person name="Hauser L."/>
            <person name="Chain P."/>
            <person name="Lamerdin J."/>
            <person name="Regala W."/>
            <person name="Allen E.A."/>
            <person name="McCarren J."/>
            <person name="Paulsen I."/>
            <person name="Dufresne A."/>
            <person name="Partensky F."/>
            <person name="Webb E."/>
            <person name="Waterbury J."/>
        </authorList>
    </citation>
    <scope>NUCLEOTIDE SEQUENCE [LARGE SCALE GENOMIC DNA]</scope>
    <source>
        <strain evidence="2 3">WH8102</strain>
    </source>
</reference>
<dbReference type="KEGG" id="syw:SYNW1082"/>
<dbReference type="Pfam" id="PF05193">
    <property type="entry name" value="Peptidase_M16_C"/>
    <property type="match status" value="1"/>
</dbReference>
<organism evidence="2 3">
    <name type="scientific">Parasynechococcus marenigrum (strain WH8102)</name>
    <dbReference type="NCBI Taxonomy" id="84588"/>
    <lineage>
        <taxon>Bacteria</taxon>
        <taxon>Bacillati</taxon>
        <taxon>Cyanobacteriota</taxon>
        <taxon>Cyanophyceae</taxon>
        <taxon>Synechococcales</taxon>
        <taxon>Prochlorococcaceae</taxon>
        <taxon>Parasynechococcus</taxon>
        <taxon>Parasynechococcus marenigrum</taxon>
    </lineage>
</organism>
<dbReference type="SUPFAM" id="SSF63411">
    <property type="entry name" value="LuxS/MPP-like metallohydrolase"/>
    <property type="match status" value="2"/>
</dbReference>